<sequence length="150" mass="16327">MIKNISINSPAPHESFKQKPTDEVVIVRPDAATLAGERLSHFVGISGNTTGAKGISMNLVIIPPGGIAEPHFHPDHETAIYILKGRVEVFYGQGLKQCQVCETGDFVFTPPGVPHQPRNLSAIEPVYVLAARNDPNEQEEAVLYEPMLDS</sequence>
<protein>
    <submittedName>
        <fullName evidence="3">Cupin domain-containing protein</fullName>
    </submittedName>
</protein>
<dbReference type="InterPro" id="IPR014710">
    <property type="entry name" value="RmlC-like_jellyroll"/>
</dbReference>
<comment type="caution">
    <text evidence="3">The sequence shown here is derived from an EMBL/GenBank/DDBJ whole genome shotgun (WGS) entry which is preliminary data.</text>
</comment>
<dbReference type="SUPFAM" id="SSF51182">
    <property type="entry name" value="RmlC-like cupins"/>
    <property type="match status" value="1"/>
</dbReference>
<dbReference type="CDD" id="cd02210">
    <property type="entry name" value="cupin_BLR2406-like"/>
    <property type="match status" value="1"/>
</dbReference>
<reference evidence="3" key="1">
    <citation type="submission" date="2021-05" db="EMBL/GenBank/DDBJ databases">
        <authorList>
            <person name="Pietrasiak N."/>
            <person name="Ward R."/>
            <person name="Stajich J.E."/>
            <person name="Kurbessoian T."/>
        </authorList>
    </citation>
    <scope>NUCLEOTIDE SEQUENCE</scope>
    <source>
        <strain evidence="3">JT2-VF2</strain>
    </source>
</reference>
<dbReference type="Proteomes" id="UP000715781">
    <property type="component" value="Unassembled WGS sequence"/>
</dbReference>
<evidence type="ECO:0000313" key="4">
    <source>
        <dbReference type="Proteomes" id="UP000715781"/>
    </source>
</evidence>
<proteinExistence type="predicted"/>
<feature type="region of interest" description="Disordered" evidence="1">
    <location>
        <begin position="1"/>
        <end position="20"/>
    </location>
</feature>
<evidence type="ECO:0000313" key="3">
    <source>
        <dbReference type="EMBL" id="MBW4565503.1"/>
    </source>
</evidence>
<reference evidence="3" key="2">
    <citation type="journal article" date="2022" name="Microbiol. Resour. Announc.">
        <title>Metagenome Sequencing to Explore Phylogenomics of Terrestrial Cyanobacteria.</title>
        <authorList>
            <person name="Ward R.D."/>
            <person name="Stajich J.E."/>
            <person name="Johansen J.R."/>
            <person name="Huntemann M."/>
            <person name="Clum A."/>
            <person name="Foster B."/>
            <person name="Foster B."/>
            <person name="Roux S."/>
            <person name="Palaniappan K."/>
            <person name="Varghese N."/>
            <person name="Mukherjee S."/>
            <person name="Reddy T.B.K."/>
            <person name="Daum C."/>
            <person name="Copeland A."/>
            <person name="Chen I.A."/>
            <person name="Ivanova N.N."/>
            <person name="Kyrpides N.C."/>
            <person name="Shapiro N."/>
            <person name="Eloe-Fadrosh E.A."/>
            <person name="Pietrasiak N."/>
        </authorList>
    </citation>
    <scope>NUCLEOTIDE SEQUENCE</scope>
    <source>
        <strain evidence="3">JT2-VF2</strain>
    </source>
</reference>
<dbReference type="InterPro" id="IPR017102">
    <property type="entry name" value="UCP037087"/>
</dbReference>
<dbReference type="Gene3D" id="2.60.120.10">
    <property type="entry name" value="Jelly Rolls"/>
    <property type="match status" value="1"/>
</dbReference>
<organism evidence="3 4">
    <name type="scientific">Mojavia pulchra JT2-VF2</name>
    <dbReference type="NCBI Taxonomy" id="287848"/>
    <lineage>
        <taxon>Bacteria</taxon>
        <taxon>Bacillati</taxon>
        <taxon>Cyanobacteriota</taxon>
        <taxon>Cyanophyceae</taxon>
        <taxon>Nostocales</taxon>
        <taxon>Nostocaceae</taxon>
    </lineage>
</organism>
<evidence type="ECO:0000256" key="1">
    <source>
        <dbReference type="SAM" id="MobiDB-lite"/>
    </source>
</evidence>
<dbReference type="InterPro" id="IPR011051">
    <property type="entry name" value="RmlC_Cupin_sf"/>
</dbReference>
<dbReference type="Pfam" id="PF07883">
    <property type="entry name" value="Cupin_2"/>
    <property type="match status" value="1"/>
</dbReference>
<dbReference type="InterPro" id="IPR013096">
    <property type="entry name" value="Cupin_2"/>
</dbReference>
<dbReference type="PIRSF" id="PIRSF037087">
    <property type="entry name" value="UCP037087"/>
    <property type="match status" value="1"/>
</dbReference>
<evidence type="ECO:0000259" key="2">
    <source>
        <dbReference type="Pfam" id="PF07883"/>
    </source>
</evidence>
<accession>A0A951UJ67</accession>
<feature type="domain" description="Cupin type-2" evidence="2">
    <location>
        <begin position="59"/>
        <end position="128"/>
    </location>
</feature>
<dbReference type="AlphaFoldDB" id="A0A951UJ67"/>
<name>A0A951UJ67_9NOST</name>
<dbReference type="EMBL" id="JAHHHN010000039">
    <property type="protein sequence ID" value="MBW4565503.1"/>
    <property type="molecule type" value="Genomic_DNA"/>
</dbReference>
<gene>
    <name evidence="3" type="ORF">KME32_31355</name>
</gene>